<gene>
    <name evidence="1" type="ORF">QWZ15_00785</name>
</gene>
<sequence length="62" mass="7269">MDFPTIFDKEVTAELIRRIDSLTPSIQPQWRKMSVAQMLAHCNVAYEIAYEKIIPNPIFSWD</sequence>
<evidence type="ECO:0000313" key="2">
    <source>
        <dbReference type="Proteomes" id="UP001236663"/>
    </source>
</evidence>
<keyword evidence="2" id="KW-1185">Reference proteome</keyword>
<name>A0ABT8C0M2_9BACT</name>
<organism evidence="1 2">
    <name type="scientific">Cyclobacterium jeungdonense</name>
    <dbReference type="NCBI Taxonomy" id="708087"/>
    <lineage>
        <taxon>Bacteria</taxon>
        <taxon>Pseudomonadati</taxon>
        <taxon>Bacteroidota</taxon>
        <taxon>Cytophagia</taxon>
        <taxon>Cytophagales</taxon>
        <taxon>Cyclobacteriaceae</taxon>
        <taxon>Cyclobacterium</taxon>
    </lineage>
</organism>
<dbReference type="Proteomes" id="UP001236663">
    <property type="component" value="Unassembled WGS sequence"/>
</dbReference>
<dbReference type="RefSeq" id="WP_240459400.1">
    <property type="nucleotide sequence ID" value="NZ_JAUFQS010000002.1"/>
</dbReference>
<reference evidence="2" key="1">
    <citation type="journal article" date="2019" name="Int. J. Syst. Evol. Microbiol.">
        <title>The Global Catalogue of Microorganisms (GCM) 10K type strain sequencing project: providing services to taxonomists for standard genome sequencing and annotation.</title>
        <authorList>
            <consortium name="The Broad Institute Genomics Platform"/>
            <consortium name="The Broad Institute Genome Sequencing Center for Infectious Disease"/>
            <person name="Wu L."/>
            <person name="Ma J."/>
        </authorList>
    </citation>
    <scope>NUCLEOTIDE SEQUENCE [LARGE SCALE GENOMIC DNA]</scope>
    <source>
        <strain evidence="2">CECT 7706</strain>
    </source>
</reference>
<evidence type="ECO:0008006" key="3">
    <source>
        <dbReference type="Google" id="ProtNLM"/>
    </source>
</evidence>
<evidence type="ECO:0000313" key="1">
    <source>
        <dbReference type="EMBL" id="MDN3686348.1"/>
    </source>
</evidence>
<comment type="caution">
    <text evidence="1">The sequence shown here is derived from an EMBL/GenBank/DDBJ whole genome shotgun (WGS) entry which is preliminary data.</text>
</comment>
<protein>
    <recommendedName>
        <fullName evidence="3">DinB family protein</fullName>
    </recommendedName>
</protein>
<dbReference type="EMBL" id="JAUFQS010000002">
    <property type="protein sequence ID" value="MDN3686348.1"/>
    <property type="molecule type" value="Genomic_DNA"/>
</dbReference>
<accession>A0ABT8C0M2</accession>
<proteinExistence type="predicted"/>